<feature type="signal peptide" evidence="1">
    <location>
        <begin position="1"/>
        <end position="19"/>
    </location>
</feature>
<evidence type="ECO:0000256" key="1">
    <source>
        <dbReference type="SAM" id="SignalP"/>
    </source>
</evidence>
<dbReference type="EMBL" id="MGKJ01000020">
    <property type="protein sequence ID" value="OGN23268.1"/>
    <property type="molecule type" value="Genomic_DNA"/>
</dbReference>
<dbReference type="Proteomes" id="UP000178911">
    <property type="component" value="Unassembled WGS sequence"/>
</dbReference>
<name>A0A1F8GEW6_9BACT</name>
<keyword evidence="1" id="KW-0732">Signal</keyword>
<sequence length="240" mass="26444">MRIFLVVVILASTATTAQAQQVSGFVESWNTVSEESVKPQLNVYARGPLKGGLDWSAWTLTSKGWSEALVGLTYTPVKWIEVSGSLGIETADDPLRQGASVWLGKGRWALLSIHENGGSGYWYRYLGKFQATETIAVGIESRRFFGTGPYAEKKFGKVALWGTYAVATTWVSQGSGSTFESTDQALGDASASLFCNKKDHDGLLIMFYLPKHICKIQQVDLVSDCVADIQRNAFFRYLIF</sequence>
<proteinExistence type="predicted"/>
<reference evidence="2 3" key="1">
    <citation type="journal article" date="2016" name="Nat. Commun.">
        <title>Thousands of microbial genomes shed light on interconnected biogeochemical processes in an aquifer system.</title>
        <authorList>
            <person name="Anantharaman K."/>
            <person name="Brown C.T."/>
            <person name="Hug L.A."/>
            <person name="Sharon I."/>
            <person name="Castelle C.J."/>
            <person name="Probst A.J."/>
            <person name="Thomas B.C."/>
            <person name="Singh A."/>
            <person name="Wilkins M.J."/>
            <person name="Karaoz U."/>
            <person name="Brodie E.L."/>
            <person name="Williams K.H."/>
            <person name="Hubbard S.S."/>
            <person name="Banfield J.F."/>
        </authorList>
    </citation>
    <scope>NUCLEOTIDE SEQUENCE [LARGE SCALE GENOMIC DNA]</scope>
</reference>
<accession>A0A1F8GEW6</accession>
<organism evidence="2 3">
    <name type="scientific">Candidatus Yanofskybacteria bacterium RIFCSPLOWO2_01_FULL_43_22</name>
    <dbReference type="NCBI Taxonomy" id="1802695"/>
    <lineage>
        <taxon>Bacteria</taxon>
        <taxon>Candidatus Yanofskyibacteriota</taxon>
    </lineage>
</organism>
<comment type="caution">
    <text evidence="2">The sequence shown here is derived from an EMBL/GenBank/DDBJ whole genome shotgun (WGS) entry which is preliminary data.</text>
</comment>
<gene>
    <name evidence="2" type="ORF">A3A13_04055</name>
</gene>
<evidence type="ECO:0000313" key="2">
    <source>
        <dbReference type="EMBL" id="OGN23268.1"/>
    </source>
</evidence>
<protein>
    <submittedName>
        <fullName evidence="2">Uncharacterized protein</fullName>
    </submittedName>
</protein>
<feature type="chain" id="PRO_5009535601" evidence="1">
    <location>
        <begin position="20"/>
        <end position="240"/>
    </location>
</feature>
<dbReference type="AlphaFoldDB" id="A0A1F8GEW6"/>
<evidence type="ECO:0000313" key="3">
    <source>
        <dbReference type="Proteomes" id="UP000178911"/>
    </source>
</evidence>